<dbReference type="EMBL" id="UINC01107122">
    <property type="protein sequence ID" value="SVC72267.1"/>
    <property type="molecule type" value="Genomic_DNA"/>
</dbReference>
<dbReference type="SUPFAM" id="SSF53383">
    <property type="entry name" value="PLP-dependent transferases"/>
    <property type="match status" value="1"/>
</dbReference>
<evidence type="ECO:0000256" key="1">
    <source>
        <dbReference type="ARBA" id="ARBA00001933"/>
    </source>
</evidence>
<organism evidence="5">
    <name type="scientific">marine metagenome</name>
    <dbReference type="NCBI Taxonomy" id="408172"/>
    <lineage>
        <taxon>unclassified sequences</taxon>
        <taxon>metagenomes</taxon>
        <taxon>ecological metagenomes</taxon>
    </lineage>
</organism>
<evidence type="ECO:0000256" key="2">
    <source>
        <dbReference type="ARBA" id="ARBA00006966"/>
    </source>
</evidence>
<evidence type="ECO:0000313" key="5">
    <source>
        <dbReference type="EMBL" id="SVC72267.1"/>
    </source>
</evidence>
<feature type="non-terminal residue" evidence="5">
    <location>
        <position position="149"/>
    </location>
</feature>
<dbReference type="GO" id="GO:0006567">
    <property type="term" value="P:L-threonine catabolic process"/>
    <property type="evidence" value="ECO:0007669"/>
    <property type="project" value="TreeGrafter"/>
</dbReference>
<evidence type="ECO:0000259" key="4">
    <source>
        <dbReference type="Pfam" id="PF01212"/>
    </source>
</evidence>
<gene>
    <name evidence="5" type="ORF">METZ01_LOCUS325121</name>
</gene>
<keyword evidence="3" id="KW-0663">Pyridoxal phosphate</keyword>
<accession>A0A382PHF4</accession>
<dbReference type="Pfam" id="PF01212">
    <property type="entry name" value="Beta_elim_lyase"/>
    <property type="match status" value="1"/>
</dbReference>
<dbReference type="GO" id="GO:0006545">
    <property type="term" value="P:glycine biosynthetic process"/>
    <property type="evidence" value="ECO:0007669"/>
    <property type="project" value="TreeGrafter"/>
</dbReference>
<dbReference type="PANTHER" id="PTHR48097">
    <property type="entry name" value="L-THREONINE ALDOLASE-RELATED"/>
    <property type="match status" value="1"/>
</dbReference>
<comment type="similarity">
    <text evidence="2">Belongs to the threonine aldolase family.</text>
</comment>
<protein>
    <recommendedName>
        <fullName evidence="4">Aromatic amino acid beta-eliminating lyase/threonine aldolase domain-containing protein</fullName>
    </recommendedName>
</protein>
<dbReference type="InterPro" id="IPR001597">
    <property type="entry name" value="ArAA_b-elim_lyase/Thr_aldolase"/>
</dbReference>
<evidence type="ECO:0000256" key="3">
    <source>
        <dbReference type="ARBA" id="ARBA00022898"/>
    </source>
</evidence>
<dbReference type="GO" id="GO:0008732">
    <property type="term" value="F:L-allo-threonine aldolase activity"/>
    <property type="evidence" value="ECO:0007669"/>
    <property type="project" value="TreeGrafter"/>
</dbReference>
<dbReference type="GO" id="GO:0005829">
    <property type="term" value="C:cytosol"/>
    <property type="evidence" value="ECO:0007669"/>
    <property type="project" value="TreeGrafter"/>
</dbReference>
<dbReference type="Gene3D" id="3.40.640.10">
    <property type="entry name" value="Type I PLP-dependent aspartate aminotransferase-like (Major domain)"/>
    <property type="match status" value="1"/>
</dbReference>
<feature type="domain" description="Aromatic amino acid beta-eliminating lyase/threonine aldolase" evidence="4">
    <location>
        <begin position="5"/>
        <end position="148"/>
    </location>
</feature>
<dbReference type="InterPro" id="IPR015424">
    <property type="entry name" value="PyrdxlP-dep_Trfase"/>
</dbReference>
<name>A0A382PHF4_9ZZZZ</name>
<proteinExistence type="inferred from homology"/>
<dbReference type="AlphaFoldDB" id="A0A382PHF4"/>
<dbReference type="InterPro" id="IPR015421">
    <property type="entry name" value="PyrdxlP-dep_Trfase_major"/>
</dbReference>
<sequence>MSVIDLRSDTVTLPTDEMRKAIANATLGDDVSGEDPTVNKLEKKAADLTGKEAALLVSSGTQGNLIAILANCQNGDEIIVGENAHIFWNESAGAAALGGVQTHLVKNQPQGALNPSEVSGAIRPKGNPHFPPTSLICLENTQNISNGGV</sequence>
<dbReference type="PANTHER" id="PTHR48097:SF9">
    <property type="entry name" value="L-THREONINE ALDOLASE"/>
    <property type="match status" value="1"/>
</dbReference>
<reference evidence="5" key="1">
    <citation type="submission" date="2018-05" db="EMBL/GenBank/DDBJ databases">
        <authorList>
            <person name="Lanie J.A."/>
            <person name="Ng W.-L."/>
            <person name="Kazmierczak K.M."/>
            <person name="Andrzejewski T.M."/>
            <person name="Davidsen T.M."/>
            <person name="Wayne K.J."/>
            <person name="Tettelin H."/>
            <person name="Glass J.I."/>
            <person name="Rusch D."/>
            <person name="Podicherti R."/>
            <person name="Tsui H.-C.T."/>
            <person name="Winkler M.E."/>
        </authorList>
    </citation>
    <scope>NUCLEOTIDE SEQUENCE</scope>
</reference>
<comment type="cofactor">
    <cofactor evidence="1">
        <name>pyridoxal 5'-phosphate</name>
        <dbReference type="ChEBI" id="CHEBI:597326"/>
    </cofactor>
</comment>